<comment type="caution">
    <text evidence="6">The sequence shown here is derived from an EMBL/GenBank/DDBJ whole genome shotgun (WGS) entry which is preliminary data.</text>
</comment>
<keyword evidence="3" id="KW-0804">Transcription</keyword>
<dbReference type="Pfam" id="PF00440">
    <property type="entry name" value="TetR_N"/>
    <property type="match status" value="1"/>
</dbReference>
<dbReference type="Proteomes" id="UP000295621">
    <property type="component" value="Unassembled WGS sequence"/>
</dbReference>
<dbReference type="InterPro" id="IPR001647">
    <property type="entry name" value="HTH_TetR"/>
</dbReference>
<feature type="DNA-binding region" description="H-T-H motif" evidence="4">
    <location>
        <begin position="31"/>
        <end position="50"/>
    </location>
</feature>
<dbReference type="GO" id="GO:0003677">
    <property type="term" value="F:DNA binding"/>
    <property type="evidence" value="ECO:0007669"/>
    <property type="project" value="UniProtKB-UniRule"/>
</dbReference>
<dbReference type="Gene3D" id="1.10.10.60">
    <property type="entry name" value="Homeodomain-like"/>
    <property type="match status" value="1"/>
</dbReference>
<organism evidence="6 7">
    <name type="scientific">Jiangella ureilytica</name>
    <dbReference type="NCBI Taxonomy" id="2530374"/>
    <lineage>
        <taxon>Bacteria</taxon>
        <taxon>Bacillati</taxon>
        <taxon>Actinomycetota</taxon>
        <taxon>Actinomycetes</taxon>
        <taxon>Jiangellales</taxon>
        <taxon>Jiangellaceae</taxon>
        <taxon>Jiangella</taxon>
    </lineage>
</organism>
<dbReference type="OrthoDB" id="3627020at2"/>
<evidence type="ECO:0000256" key="1">
    <source>
        <dbReference type="ARBA" id="ARBA00023015"/>
    </source>
</evidence>
<dbReference type="AlphaFoldDB" id="A0A4R4RJW6"/>
<keyword evidence="7" id="KW-1185">Reference proteome</keyword>
<evidence type="ECO:0000259" key="5">
    <source>
        <dbReference type="PROSITE" id="PS50977"/>
    </source>
</evidence>
<dbReference type="PANTHER" id="PTHR47506:SF1">
    <property type="entry name" value="HTH-TYPE TRANSCRIPTIONAL REGULATOR YJDC"/>
    <property type="match status" value="1"/>
</dbReference>
<feature type="domain" description="HTH tetR-type" evidence="5">
    <location>
        <begin position="6"/>
        <end position="68"/>
    </location>
</feature>
<evidence type="ECO:0000256" key="2">
    <source>
        <dbReference type="ARBA" id="ARBA00023125"/>
    </source>
</evidence>
<evidence type="ECO:0000256" key="3">
    <source>
        <dbReference type="ARBA" id="ARBA00023163"/>
    </source>
</evidence>
<dbReference type="RefSeq" id="WP_131985687.1">
    <property type="nucleotide sequence ID" value="NZ_SMKL01000050.1"/>
</dbReference>
<evidence type="ECO:0000256" key="4">
    <source>
        <dbReference type="PROSITE-ProRule" id="PRU00335"/>
    </source>
</evidence>
<evidence type="ECO:0000313" key="7">
    <source>
        <dbReference type="Proteomes" id="UP000295621"/>
    </source>
</evidence>
<sequence length="202" mass="22043">MITDGASTKDRLLAEGMRLFALQGFRATTVGQIEAAAGLQPRRGALYRHFPSKEALLDEAVRRHLDSVRARRTEVVRGEVADVYDEALALGRYVLDELASQRAVVDVFEHEGDRVAEQRDAFREQVSDAGYRVMAEALRRWIGGDPAPGFDVDGAAVLLLGALINVHRSTWTFAGAPLGLDEARILAAWSLQCVTVVAAARS</sequence>
<dbReference type="Gene3D" id="1.10.357.10">
    <property type="entry name" value="Tetracycline Repressor, domain 2"/>
    <property type="match status" value="1"/>
</dbReference>
<name>A0A4R4RJW6_9ACTN</name>
<proteinExistence type="predicted"/>
<dbReference type="SUPFAM" id="SSF46689">
    <property type="entry name" value="Homeodomain-like"/>
    <property type="match status" value="1"/>
</dbReference>
<keyword evidence="2 4" id="KW-0238">DNA-binding</keyword>
<evidence type="ECO:0000313" key="6">
    <source>
        <dbReference type="EMBL" id="TDC48773.1"/>
    </source>
</evidence>
<dbReference type="EMBL" id="SMKL01000050">
    <property type="protein sequence ID" value="TDC48773.1"/>
    <property type="molecule type" value="Genomic_DNA"/>
</dbReference>
<keyword evidence="1" id="KW-0805">Transcription regulation</keyword>
<protein>
    <submittedName>
        <fullName evidence="6">TetR/AcrR family transcriptional regulator</fullName>
    </submittedName>
</protein>
<reference evidence="6 7" key="1">
    <citation type="submission" date="2019-02" db="EMBL/GenBank/DDBJ databases">
        <title>Draft genome sequences of novel Actinobacteria.</title>
        <authorList>
            <person name="Sahin N."/>
            <person name="Ay H."/>
            <person name="Saygin H."/>
        </authorList>
    </citation>
    <scope>NUCLEOTIDE SEQUENCE [LARGE SCALE GENOMIC DNA]</scope>
    <source>
        <strain evidence="6 7">KC603</strain>
    </source>
</reference>
<dbReference type="PANTHER" id="PTHR47506">
    <property type="entry name" value="TRANSCRIPTIONAL REGULATORY PROTEIN"/>
    <property type="match status" value="1"/>
</dbReference>
<gene>
    <name evidence="6" type="ORF">E1212_20000</name>
</gene>
<accession>A0A4R4RJW6</accession>
<dbReference type="PROSITE" id="PS50977">
    <property type="entry name" value="HTH_TETR_2"/>
    <property type="match status" value="1"/>
</dbReference>
<dbReference type="InterPro" id="IPR009057">
    <property type="entry name" value="Homeodomain-like_sf"/>
</dbReference>